<gene>
    <name evidence="1" type="ORF">H0235_006098</name>
</gene>
<sequence length="109" mass="11509">MIPISKPSLKPKRGTPTVTAAAAAEAAEAEAAATAGVAASVADTETATITIIAVARPYRQERTRECYNPLWYFDPAAKCKAFPVADTSMGNPIGVTLQKISLLRVPIYC</sequence>
<organism evidence="1 2">
    <name type="scientific">Vespula pensylvanica</name>
    <name type="common">Western yellow jacket</name>
    <name type="synonym">Wasp</name>
    <dbReference type="NCBI Taxonomy" id="30213"/>
    <lineage>
        <taxon>Eukaryota</taxon>
        <taxon>Metazoa</taxon>
        <taxon>Ecdysozoa</taxon>
        <taxon>Arthropoda</taxon>
        <taxon>Hexapoda</taxon>
        <taxon>Insecta</taxon>
        <taxon>Pterygota</taxon>
        <taxon>Neoptera</taxon>
        <taxon>Endopterygota</taxon>
        <taxon>Hymenoptera</taxon>
        <taxon>Apocrita</taxon>
        <taxon>Aculeata</taxon>
        <taxon>Vespoidea</taxon>
        <taxon>Vespidae</taxon>
        <taxon>Vespinae</taxon>
        <taxon>Vespula</taxon>
    </lineage>
</organism>
<name>A0A834P5Z3_VESPE</name>
<proteinExistence type="predicted"/>
<protein>
    <submittedName>
        <fullName evidence="1">Uncharacterized protein</fullName>
    </submittedName>
</protein>
<dbReference type="AlphaFoldDB" id="A0A834P5Z3"/>
<dbReference type="EMBL" id="JACSDY010000004">
    <property type="protein sequence ID" value="KAF7429700.1"/>
    <property type="molecule type" value="Genomic_DNA"/>
</dbReference>
<evidence type="ECO:0000313" key="2">
    <source>
        <dbReference type="Proteomes" id="UP000600918"/>
    </source>
</evidence>
<comment type="caution">
    <text evidence="1">The sequence shown here is derived from an EMBL/GenBank/DDBJ whole genome shotgun (WGS) entry which is preliminary data.</text>
</comment>
<evidence type="ECO:0000313" key="1">
    <source>
        <dbReference type="EMBL" id="KAF7429700.1"/>
    </source>
</evidence>
<accession>A0A834P5Z3</accession>
<keyword evidence="2" id="KW-1185">Reference proteome</keyword>
<reference evidence="1" key="1">
    <citation type="journal article" date="2020" name="G3 (Bethesda)">
        <title>High-Quality Assemblies for Three Invasive Social Wasps from the &lt;i&gt;Vespula&lt;/i&gt; Genus.</title>
        <authorList>
            <person name="Harrop T.W.R."/>
            <person name="Guhlin J."/>
            <person name="McLaughlin G.M."/>
            <person name="Permina E."/>
            <person name="Stockwell P."/>
            <person name="Gilligan J."/>
            <person name="Le Lec M.F."/>
            <person name="Gruber M.A.M."/>
            <person name="Quinn O."/>
            <person name="Lovegrove M."/>
            <person name="Duncan E.J."/>
            <person name="Remnant E.J."/>
            <person name="Van Eeckhoven J."/>
            <person name="Graham B."/>
            <person name="Knapp R.A."/>
            <person name="Langford K.W."/>
            <person name="Kronenberg Z."/>
            <person name="Press M.O."/>
            <person name="Eacker S.M."/>
            <person name="Wilson-Rankin E.E."/>
            <person name="Purcell J."/>
            <person name="Lester P.J."/>
            <person name="Dearden P.K."/>
        </authorList>
    </citation>
    <scope>NUCLEOTIDE SEQUENCE</scope>
    <source>
        <strain evidence="1">Volc-1</strain>
    </source>
</reference>
<dbReference type="Proteomes" id="UP000600918">
    <property type="component" value="Unassembled WGS sequence"/>
</dbReference>